<proteinExistence type="predicted"/>
<evidence type="ECO:0000313" key="1">
    <source>
        <dbReference type="EMBL" id="GAI61159.1"/>
    </source>
</evidence>
<protein>
    <submittedName>
        <fullName evidence="1">Uncharacterized protein</fullName>
    </submittedName>
</protein>
<dbReference type="AlphaFoldDB" id="X1S065"/>
<sequence length="764" mass="88797">MQSFTPKSSITRKFYHHKGLDSGSVLEVFSLTDVIPQEHLWLLKSGYQLVDFDEFKLHDMKMETVVKTIKLGSGVYIDGNDHARFDTGRRIYRKGDQWIVLYIPNKNQMSFSSTTLRDIQENTIRAAYETNNYIIEKSLSATDVISEVLLVAPFLSQDISYNSLNKFGENFLKDLSKGVDLGTGCWQETRNRKDLKLSISDAHKYNILQKINERLNLRGIYDNFDVFKQDFKDNYASDGDKFVNDLYDNNQAKLQDYWGIKYDNKGQKQFGLALDGSIRMYMDTGKNVYIDDIKQFLDSESVSNDDLIEIKTKVEISTGKRYIAEATVLGFKFSEDNIPVFRLFSLDDAKAGFEKDRKWQLGYPKITHYNTMTGEITYEIKPQVIFTHQNGHYLLGRYGQFTAHGESGAIQLIDNGEKWYMDEGVLENNILEDYRSVRYGLSLILYELNRYGDAYNIIGHTMHLTSMKLKFGIDREYNADRFKDDSYKSKVYQERKKKLNAFSYLRQYPISSALKRKVSELRDLVLYHIFDLSQGQLNHAPKDGHRFSTLLPVYHSLLSILNAYIDKSGILQEGLGYKDLTYLFRYFVKEKSRSISFNDFTTDNPDLQDIEHLKFNIKQSLKDWFKDLLSLFQNYKPPSSELINLDLDEKIDKYKNQFEKRFFSSGENLLEYVDGDDKFEDATLAKELFSAVIDVFGRYTYVKMITGSIFFDGNSVRFVTTSWSDFVRAFKHNHLFLDHLLTNKPKGVPGNQRKVENLWPSLGA</sequence>
<dbReference type="EMBL" id="BARW01000218">
    <property type="protein sequence ID" value="GAI61159.1"/>
    <property type="molecule type" value="Genomic_DNA"/>
</dbReference>
<organism evidence="1">
    <name type="scientific">marine sediment metagenome</name>
    <dbReference type="NCBI Taxonomy" id="412755"/>
    <lineage>
        <taxon>unclassified sequences</taxon>
        <taxon>metagenomes</taxon>
        <taxon>ecological metagenomes</taxon>
    </lineage>
</organism>
<comment type="caution">
    <text evidence="1">The sequence shown here is derived from an EMBL/GenBank/DDBJ whole genome shotgun (WGS) entry which is preliminary data.</text>
</comment>
<reference evidence="1" key="1">
    <citation type="journal article" date="2014" name="Front. Microbiol.">
        <title>High frequency of phylogenetically diverse reductive dehalogenase-homologous genes in deep subseafloor sedimentary metagenomes.</title>
        <authorList>
            <person name="Kawai M."/>
            <person name="Futagami T."/>
            <person name="Toyoda A."/>
            <person name="Takaki Y."/>
            <person name="Nishi S."/>
            <person name="Hori S."/>
            <person name="Arai W."/>
            <person name="Tsubouchi T."/>
            <person name="Morono Y."/>
            <person name="Uchiyama I."/>
            <person name="Ito T."/>
            <person name="Fujiyama A."/>
            <person name="Inagaki F."/>
            <person name="Takami H."/>
        </authorList>
    </citation>
    <scope>NUCLEOTIDE SEQUENCE</scope>
    <source>
        <strain evidence="1">Expedition CK06-06</strain>
    </source>
</reference>
<gene>
    <name evidence="1" type="ORF">S12H4_01190</name>
</gene>
<name>X1S065_9ZZZZ</name>
<accession>X1S065</accession>